<name>A0A7K0KH85_9BACT</name>
<evidence type="ECO:0000256" key="1">
    <source>
        <dbReference type="ARBA" id="ARBA00034120"/>
    </source>
</evidence>
<dbReference type="InterPro" id="IPR024937">
    <property type="entry name" value="Domain_X"/>
</dbReference>
<dbReference type="GO" id="GO:0006397">
    <property type="term" value="P:mRNA processing"/>
    <property type="evidence" value="ECO:0007669"/>
    <property type="project" value="InterPro"/>
</dbReference>
<dbReference type="InterPro" id="IPR051083">
    <property type="entry name" value="GrpII_Intron_Splice-Mob/Def"/>
</dbReference>
<dbReference type="Pfam" id="PF01348">
    <property type="entry name" value="Intron_maturas2"/>
    <property type="match status" value="1"/>
</dbReference>
<dbReference type="Pfam" id="PF21368">
    <property type="entry name" value="AI2M-like_HNH"/>
    <property type="match status" value="1"/>
</dbReference>
<keyword evidence="3" id="KW-0548">Nucleotidyltransferase</keyword>
<organism evidence="3 4">
    <name type="scientific">Hallella mizrahii</name>
    <dbReference type="NCBI Taxonomy" id="2606637"/>
    <lineage>
        <taxon>Bacteria</taxon>
        <taxon>Pseudomonadati</taxon>
        <taxon>Bacteroidota</taxon>
        <taxon>Bacteroidia</taxon>
        <taxon>Bacteroidales</taxon>
        <taxon>Prevotellaceae</taxon>
        <taxon>Hallella</taxon>
    </lineage>
</organism>
<sequence length="600" mass="70429">MRNPEQVLNILAEHSSDSSYKYERLYRILFNEQMFYVAYQRIHAKPGNMTAGTDKKTADGMSVDKVNKLIDSLKNETYSPKPARRVYIPKKNGKKRPLGIPAFADKLVQEVVRMILESIYEGYFEWTSHGFRPNRSCHTALKSLQNNFNGTKWFIEGDIKGFFDNIDHNVLIEILRERILDERFLRLIRKFLNAGYLEEWQFNKTYSGTPQGGIVSPILANIYLDKFDKFMEEYAQKFRKGTVRRRNKDIRKLNNRVHYLKKRISEVKDADKISAMIDELRTKQRQILTMPSGADMDENFRRLKYVRYADDFLIGVIGTKEECVKIKADITHFMQEKLKLEMSQEKTLITNAQDYAKFLGYEICVRKDYTAQKNARGEIRRHRNGNVVLHISREVIKKKLIDLAAMEVVSEKGKEVWRYKGRTYLMDSEPHEIVSRYNTEIRGFYKYYSIANNASALGSSFGCIMKFRMFKTLAMKWNCSVRAVTNKLREGDNFVVWFTDKKGERKPRVFYNEGFRRLTDLGTAKYDNLPYMFITPSMSLIERLLAGKCELCGKEAKVEVHHVRKLSELKGKTEWERRMLKMHRKTLIVCADCHSKIHSD</sequence>
<proteinExistence type="inferred from homology"/>
<dbReference type="InterPro" id="IPR003615">
    <property type="entry name" value="HNH_nuc"/>
</dbReference>
<feature type="domain" description="Reverse transcriptase" evidence="2">
    <location>
        <begin position="69"/>
        <end position="363"/>
    </location>
</feature>
<dbReference type="Pfam" id="PF00078">
    <property type="entry name" value="RVT_1"/>
    <property type="match status" value="1"/>
</dbReference>
<dbReference type="Proteomes" id="UP000438914">
    <property type="component" value="Unassembled WGS sequence"/>
</dbReference>
<comment type="similarity">
    <text evidence="1">Belongs to the bacterial reverse transcriptase family.</text>
</comment>
<keyword evidence="4" id="KW-1185">Reference proteome</keyword>
<dbReference type="PANTHER" id="PTHR34047:SF8">
    <property type="entry name" value="PROTEIN YKFC"/>
    <property type="match status" value="1"/>
</dbReference>
<gene>
    <name evidence="3" type="ORF">FYJ73_11235</name>
</gene>
<dbReference type="InterPro" id="IPR000477">
    <property type="entry name" value="RT_dom"/>
</dbReference>
<dbReference type="InterPro" id="IPR049030">
    <property type="entry name" value="AI2M-like_HNH"/>
</dbReference>
<evidence type="ECO:0000313" key="3">
    <source>
        <dbReference type="EMBL" id="MST85229.1"/>
    </source>
</evidence>
<dbReference type="PROSITE" id="PS50878">
    <property type="entry name" value="RT_POL"/>
    <property type="match status" value="1"/>
</dbReference>
<dbReference type="PANTHER" id="PTHR34047">
    <property type="entry name" value="NUCLEAR INTRON MATURASE 1, MITOCHONDRIAL-RELATED"/>
    <property type="match status" value="1"/>
</dbReference>
<comment type="caution">
    <text evidence="3">The sequence shown here is derived from an EMBL/GenBank/DDBJ whole genome shotgun (WGS) entry which is preliminary data.</text>
</comment>
<dbReference type="EMBL" id="VUNG01000032">
    <property type="protein sequence ID" value="MST85229.1"/>
    <property type="molecule type" value="Genomic_DNA"/>
</dbReference>
<evidence type="ECO:0000259" key="2">
    <source>
        <dbReference type="PROSITE" id="PS50878"/>
    </source>
</evidence>
<evidence type="ECO:0000313" key="4">
    <source>
        <dbReference type="Proteomes" id="UP000438914"/>
    </source>
</evidence>
<keyword evidence="3" id="KW-0695">RNA-directed DNA polymerase</keyword>
<keyword evidence="3" id="KW-0808">Transferase</keyword>
<protein>
    <submittedName>
        <fullName evidence="3">Group II intron reverse transcriptase/maturase</fullName>
    </submittedName>
</protein>
<accession>A0A7K0KH85</accession>
<dbReference type="CDD" id="cd00085">
    <property type="entry name" value="HNHc"/>
    <property type="match status" value="1"/>
</dbReference>
<reference evidence="3 4" key="1">
    <citation type="submission" date="2019-08" db="EMBL/GenBank/DDBJ databases">
        <title>In-depth cultivation of the pig gut microbiome towards novel bacterial diversity and tailored functional studies.</title>
        <authorList>
            <person name="Wylensek D."/>
            <person name="Hitch T.C.A."/>
            <person name="Clavel T."/>
        </authorList>
    </citation>
    <scope>NUCLEOTIDE SEQUENCE [LARGE SCALE GENOMIC DNA]</scope>
    <source>
        <strain evidence="3 4">LKV-178-WT-2A</strain>
    </source>
</reference>
<dbReference type="RefSeq" id="WP_154534816.1">
    <property type="nucleotide sequence ID" value="NZ_VUNG01000032.1"/>
</dbReference>
<dbReference type="GO" id="GO:0003964">
    <property type="term" value="F:RNA-directed DNA polymerase activity"/>
    <property type="evidence" value="ECO:0007669"/>
    <property type="project" value="UniProtKB-KW"/>
</dbReference>
<dbReference type="SUPFAM" id="SSF56672">
    <property type="entry name" value="DNA/RNA polymerases"/>
    <property type="match status" value="1"/>
</dbReference>
<dbReference type="InterPro" id="IPR043502">
    <property type="entry name" value="DNA/RNA_pol_sf"/>
</dbReference>
<dbReference type="CDD" id="cd01651">
    <property type="entry name" value="RT_G2_intron"/>
    <property type="match status" value="1"/>
</dbReference>
<dbReference type="AlphaFoldDB" id="A0A7K0KH85"/>